<sequence length="103" mass="11277">MPAIDSQQPSEGVSARTIAFMVLAILLSAVLVFVFWHLAKCMGCVRWIGATNVVTNESSDAKDKQLSYPMKVMPTGRTQPVGDWASTVTLVEPPPAYNASRHW</sequence>
<dbReference type="HOGENOM" id="CLU_2263307_0_0_1"/>
<gene>
    <name evidence="2" type="ORF">BOTBODRAFT_65004</name>
</gene>
<keyword evidence="1" id="KW-0472">Membrane</keyword>
<keyword evidence="1" id="KW-1133">Transmembrane helix</keyword>
<dbReference type="AlphaFoldDB" id="A0A067MKH2"/>
<proteinExistence type="predicted"/>
<reference evidence="3" key="1">
    <citation type="journal article" date="2014" name="Proc. Natl. Acad. Sci. U.S.A.">
        <title>Extensive sampling of basidiomycete genomes demonstrates inadequacy of the white-rot/brown-rot paradigm for wood decay fungi.</title>
        <authorList>
            <person name="Riley R."/>
            <person name="Salamov A.A."/>
            <person name="Brown D.W."/>
            <person name="Nagy L.G."/>
            <person name="Floudas D."/>
            <person name="Held B.W."/>
            <person name="Levasseur A."/>
            <person name="Lombard V."/>
            <person name="Morin E."/>
            <person name="Otillar R."/>
            <person name="Lindquist E.A."/>
            <person name="Sun H."/>
            <person name="LaButti K.M."/>
            <person name="Schmutz J."/>
            <person name="Jabbour D."/>
            <person name="Luo H."/>
            <person name="Baker S.E."/>
            <person name="Pisabarro A.G."/>
            <person name="Walton J.D."/>
            <person name="Blanchette R.A."/>
            <person name="Henrissat B."/>
            <person name="Martin F."/>
            <person name="Cullen D."/>
            <person name="Hibbett D.S."/>
            <person name="Grigoriev I.V."/>
        </authorList>
    </citation>
    <scope>NUCLEOTIDE SEQUENCE [LARGE SCALE GENOMIC DNA]</scope>
    <source>
        <strain evidence="3">FD-172 SS1</strain>
    </source>
</reference>
<organism evidence="2 3">
    <name type="scientific">Botryobasidium botryosum (strain FD-172 SS1)</name>
    <dbReference type="NCBI Taxonomy" id="930990"/>
    <lineage>
        <taxon>Eukaryota</taxon>
        <taxon>Fungi</taxon>
        <taxon>Dikarya</taxon>
        <taxon>Basidiomycota</taxon>
        <taxon>Agaricomycotina</taxon>
        <taxon>Agaricomycetes</taxon>
        <taxon>Cantharellales</taxon>
        <taxon>Botryobasidiaceae</taxon>
        <taxon>Botryobasidium</taxon>
    </lineage>
</organism>
<evidence type="ECO:0000313" key="3">
    <source>
        <dbReference type="Proteomes" id="UP000027195"/>
    </source>
</evidence>
<protein>
    <submittedName>
        <fullName evidence="2">Uncharacterized protein</fullName>
    </submittedName>
</protein>
<dbReference type="InParanoid" id="A0A067MKH2"/>
<evidence type="ECO:0000256" key="1">
    <source>
        <dbReference type="SAM" id="Phobius"/>
    </source>
</evidence>
<accession>A0A067MKH2</accession>
<dbReference type="EMBL" id="KL198029">
    <property type="protein sequence ID" value="KDQ16054.1"/>
    <property type="molecule type" value="Genomic_DNA"/>
</dbReference>
<evidence type="ECO:0000313" key="2">
    <source>
        <dbReference type="EMBL" id="KDQ16054.1"/>
    </source>
</evidence>
<keyword evidence="3" id="KW-1185">Reference proteome</keyword>
<name>A0A067MKH2_BOTB1</name>
<feature type="transmembrane region" description="Helical" evidence="1">
    <location>
        <begin position="18"/>
        <end position="39"/>
    </location>
</feature>
<keyword evidence="1" id="KW-0812">Transmembrane</keyword>
<dbReference type="Proteomes" id="UP000027195">
    <property type="component" value="Unassembled WGS sequence"/>
</dbReference>